<dbReference type="EMBL" id="KR052482">
    <property type="protein sequence ID" value="AKF13514.1"/>
    <property type="molecule type" value="Genomic_DNA"/>
</dbReference>
<keyword evidence="3" id="KW-1185">Reference proteome</keyword>
<sequence length="144" mass="16166">MFDHYTLTFVFNENKQVLLVKSGKFQNYYNGVGGIVGKNENVQTSVLKALKDEAGIIPKLELGFSDFRLFGDILGPKYNVRCFLLNLKEGNHEIVTPKNPGRSLLWSGIDSFPAMAPHAQALVLLAANNITNVRIEDYPPRERK</sequence>
<dbReference type="GeneID" id="26638986"/>
<dbReference type="Pfam" id="PF00293">
    <property type="entry name" value="NUDIX"/>
    <property type="match status" value="1"/>
</dbReference>
<name>A0A0F6WCU6_9CAUD</name>
<dbReference type="SUPFAM" id="SSF55811">
    <property type="entry name" value="Nudix"/>
    <property type="match status" value="1"/>
</dbReference>
<organism evidence="2 3">
    <name type="scientific">Sinorhizobium phage phiN3</name>
    <dbReference type="NCBI Taxonomy" id="1647405"/>
    <lineage>
        <taxon>Viruses</taxon>
        <taxon>Duplodnaviria</taxon>
        <taxon>Heunggongvirae</taxon>
        <taxon>Uroviricota</taxon>
        <taxon>Caudoviricetes</taxon>
        <taxon>Emdodecavirus</taxon>
        <taxon>Emdodecavirus N3</taxon>
    </lineage>
</organism>
<dbReference type="GO" id="GO:0016787">
    <property type="term" value="F:hydrolase activity"/>
    <property type="evidence" value="ECO:0007669"/>
    <property type="project" value="UniProtKB-KW"/>
</dbReference>
<evidence type="ECO:0000313" key="2">
    <source>
        <dbReference type="EMBL" id="AKF13514.1"/>
    </source>
</evidence>
<dbReference type="KEGG" id="vg:26638986"/>
<evidence type="ECO:0000313" key="3">
    <source>
        <dbReference type="Proteomes" id="UP000202958"/>
    </source>
</evidence>
<feature type="domain" description="Nudix hydrolase" evidence="1">
    <location>
        <begin position="8"/>
        <end position="64"/>
    </location>
</feature>
<reference evidence="2 3" key="1">
    <citation type="submission" date="2015-04" db="EMBL/GenBank/DDBJ databases">
        <authorList>
            <person name="Hodson T.S."/>
            <person name="Hyde J.R."/>
            <person name="Schouten J.T."/>
            <person name="Crockett J.T."/>
            <person name="Smith T.A."/>
            <person name="Merrill B.D."/>
            <person name="Crook M.B."/>
            <person name="Griffitts J.S."/>
            <person name="Burnett S.H."/>
            <person name="Grose J.H."/>
            <person name="Breakwell D.P."/>
        </authorList>
    </citation>
    <scope>NUCLEOTIDE SEQUENCE [LARGE SCALE GENOMIC DNA]</scope>
</reference>
<evidence type="ECO:0000259" key="1">
    <source>
        <dbReference type="Pfam" id="PF00293"/>
    </source>
</evidence>
<dbReference type="Gene3D" id="3.90.79.10">
    <property type="entry name" value="Nucleoside Triphosphate Pyrophosphohydrolase"/>
    <property type="match status" value="1"/>
</dbReference>
<dbReference type="RefSeq" id="YP_009212491.1">
    <property type="nucleotide sequence ID" value="NC_028945.1"/>
</dbReference>
<accession>A0A0F6WCU6</accession>
<gene>
    <name evidence="2" type="ORF">PHIN3_251</name>
</gene>
<keyword evidence="2" id="KW-0378">Hydrolase</keyword>
<proteinExistence type="predicted"/>
<dbReference type="InterPro" id="IPR015797">
    <property type="entry name" value="NUDIX_hydrolase-like_dom_sf"/>
</dbReference>
<dbReference type="InterPro" id="IPR000086">
    <property type="entry name" value="NUDIX_hydrolase_dom"/>
</dbReference>
<dbReference type="Proteomes" id="UP000202958">
    <property type="component" value="Segment"/>
</dbReference>
<protein>
    <submittedName>
        <fullName evidence="2">Phosphohydrolase</fullName>
    </submittedName>
</protein>